<dbReference type="AlphaFoldDB" id="A0A1I1F013"/>
<evidence type="ECO:0000256" key="9">
    <source>
        <dbReference type="PIRSR" id="PIRSR000102-3"/>
    </source>
</evidence>
<feature type="binding site" evidence="7">
    <location>
        <position position="234"/>
    </location>
    <ligand>
        <name>substrate</name>
    </ligand>
</feature>
<dbReference type="InterPro" id="IPR036291">
    <property type="entry name" value="NAD(P)-bd_dom_sf"/>
</dbReference>
<reference evidence="13" key="1">
    <citation type="submission" date="2016-10" db="EMBL/GenBank/DDBJ databases">
        <authorList>
            <person name="Varghese N."/>
            <person name="Submissions S."/>
        </authorList>
    </citation>
    <scope>NUCLEOTIDE SEQUENCE [LARGE SCALE GENOMIC DNA]</scope>
    <source>
        <strain evidence="13">ATCC 43811</strain>
    </source>
</reference>
<dbReference type="InterPro" id="IPR011304">
    <property type="entry name" value="L-lactate_DH"/>
</dbReference>
<evidence type="ECO:0000313" key="12">
    <source>
        <dbReference type="EMBL" id="SFB92597.1"/>
    </source>
</evidence>
<dbReference type="PIRSF" id="PIRSF000102">
    <property type="entry name" value="Lac_mal_DH"/>
    <property type="match status" value="1"/>
</dbReference>
<dbReference type="InterPro" id="IPR015955">
    <property type="entry name" value="Lactate_DH/Glyco_Ohase_4_C"/>
</dbReference>
<dbReference type="NCBIfam" id="TIGR01771">
    <property type="entry name" value="L-LDH-NAD"/>
    <property type="match status" value="1"/>
</dbReference>
<feature type="binding site" evidence="7 9">
    <location>
        <begin position="121"/>
        <end position="123"/>
    </location>
    <ligand>
        <name>NAD(+)</name>
        <dbReference type="ChEBI" id="CHEBI:57540"/>
    </ligand>
</feature>
<feature type="binding site" evidence="7">
    <location>
        <position position="91"/>
    </location>
    <ligand>
        <name>substrate</name>
    </ligand>
</feature>
<comment type="subcellular location">
    <subcellularLocation>
        <location evidence="7">Cytoplasm</location>
    </subcellularLocation>
</comment>
<gene>
    <name evidence="7" type="primary">ldh</name>
    <name evidence="12" type="ORF">SAMN02745150_01345</name>
</gene>
<dbReference type="Gene3D" id="3.90.110.10">
    <property type="entry name" value="Lactate dehydrogenase/glycoside hydrolase, family 4, C-terminal"/>
    <property type="match status" value="1"/>
</dbReference>
<comment type="pathway">
    <text evidence="1 7">Fermentation; pyruvate fermentation to lactate; (S)-lactate from pyruvate: step 1/1.</text>
</comment>
<dbReference type="GO" id="GO:0006096">
    <property type="term" value="P:glycolytic process"/>
    <property type="evidence" value="ECO:0007669"/>
    <property type="project" value="UniProtKB-UniRule"/>
</dbReference>
<keyword evidence="5 7" id="KW-0520">NAD</keyword>
<feature type="binding site" evidence="7">
    <location>
        <position position="42"/>
    </location>
    <ligand>
        <name>NAD(+)</name>
        <dbReference type="ChEBI" id="CHEBI:57540"/>
    </ligand>
</feature>
<feature type="binding site" evidence="7">
    <location>
        <position position="146"/>
    </location>
    <ligand>
        <name>NAD(+)</name>
        <dbReference type="ChEBI" id="CHEBI:57540"/>
    </ligand>
</feature>
<dbReference type="GO" id="GO:0006089">
    <property type="term" value="P:lactate metabolic process"/>
    <property type="evidence" value="ECO:0007669"/>
    <property type="project" value="TreeGrafter"/>
</dbReference>
<feature type="binding site" evidence="7">
    <location>
        <position position="16"/>
    </location>
    <ligand>
        <name>NAD(+)</name>
        <dbReference type="ChEBI" id="CHEBI:57540"/>
    </ligand>
</feature>
<protein>
    <recommendedName>
        <fullName evidence="3 7">L-lactate dehydrogenase</fullName>
        <shortName evidence="7">L-LDH</shortName>
        <ecNumber evidence="3 7">1.1.1.27</ecNumber>
    </recommendedName>
</protein>
<dbReference type="SUPFAM" id="SSF51735">
    <property type="entry name" value="NAD(P)-binding Rossmann-fold domains"/>
    <property type="match status" value="1"/>
</dbReference>
<dbReference type="RefSeq" id="WP_092319939.1">
    <property type="nucleotide sequence ID" value="NZ_FOKY01000022.1"/>
</dbReference>
<organism evidence="12 13">
    <name type="scientific">Brevinema andersonii</name>
    <dbReference type="NCBI Taxonomy" id="34097"/>
    <lineage>
        <taxon>Bacteria</taxon>
        <taxon>Pseudomonadati</taxon>
        <taxon>Spirochaetota</taxon>
        <taxon>Spirochaetia</taxon>
        <taxon>Brevinematales</taxon>
        <taxon>Brevinemataceae</taxon>
        <taxon>Brevinema</taxon>
    </lineage>
</organism>
<dbReference type="Pfam" id="PF00056">
    <property type="entry name" value="Ldh_1_N"/>
    <property type="match status" value="1"/>
</dbReference>
<name>A0A1I1F013_BREAD</name>
<evidence type="ECO:0000259" key="11">
    <source>
        <dbReference type="Pfam" id="PF02866"/>
    </source>
</evidence>
<comment type="caution">
    <text evidence="7">Lacks conserved residue(s) required for the propagation of feature annotation.</text>
</comment>
<comment type="subunit">
    <text evidence="7">Homotetramer.</text>
</comment>
<dbReference type="InterPro" id="IPR018177">
    <property type="entry name" value="L-lactate_DH_AS"/>
</dbReference>
<evidence type="ECO:0000256" key="4">
    <source>
        <dbReference type="ARBA" id="ARBA00023002"/>
    </source>
</evidence>
<dbReference type="PANTHER" id="PTHR43128">
    <property type="entry name" value="L-2-HYDROXYCARBOXYLATE DEHYDROGENASE (NAD(P)(+))"/>
    <property type="match status" value="1"/>
</dbReference>
<sequence>MSINSRKVAIIGTGLVGSTCAYAIANQGVCDEVLMIDANIKRAEGEAWDIGQSIPFLDQRTKIYPASLSDCRDVDIIVFSAGGPPKVGETRLDSLGHSVKIADSVIDGVLKGGFNGIFLVVSNPVDVVSYYFFKKSGFPVHRVIGSGTSLDTSRLKYFLSEICGNVDPHSINGFTIGEHGDSQAIVWSTVTVGGVPYLQLREQNPEKYATLSLEEIRLKVVKAGWDIIERKNTTYYGVASAAANIIKAIMNDEKRISAASTFLNGEYGEKNIFSSVPVILGKEGIEKVIELNLTSEELENFKKSNSILRKYIETL</sequence>
<dbReference type="HAMAP" id="MF_00488">
    <property type="entry name" value="Lactate_dehydrog"/>
    <property type="match status" value="1"/>
</dbReference>
<evidence type="ECO:0000256" key="7">
    <source>
        <dbReference type="HAMAP-Rule" id="MF_00488"/>
    </source>
</evidence>
<evidence type="ECO:0000256" key="1">
    <source>
        <dbReference type="ARBA" id="ARBA00004843"/>
    </source>
</evidence>
<dbReference type="GO" id="GO:0004459">
    <property type="term" value="F:L-lactate dehydrogenase (NAD+) activity"/>
    <property type="evidence" value="ECO:0007669"/>
    <property type="project" value="UniProtKB-UniRule"/>
</dbReference>
<dbReference type="InterPro" id="IPR001557">
    <property type="entry name" value="L-lactate/malate_DH"/>
</dbReference>
<feature type="binding site" evidence="9">
    <location>
        <begin position="12"/>
        <end position="17"/>
    </location>
    <ligand>
        <name>NAD(+)</name>
        <dbReference type="ChEBI" id="CHEBI:57540"/>
    </ligand>
</feature>
<evidence type="ECO:0000256" key="6">
    <source>
        <dbReference type="ARBA" id="ARBA00049258"/>
    </source>
</evidence>
<comment type="function">
    <text evidence="7">Catalyzes the conversion of lactate to pyruvate.</text>
</comment>
<evidence type="ECO:0000256" key="2">
    <source>
        <dbReference type="ARBA" id="ARBA00006054"/>
    </source>
</evidence>
<dbReference type="Gene3D" id="3.40.50.720">
    <property type="entry name" value="NAD(P)-binding Rossmann-like Domain"/>
    <property type="match status" value="1"/>
</dbReference>
<dbReference type="NCBIfam" id="NF000824">
    <property type="entry name" value="PRK00066.1"/>
    <property type="match status" value="1"/>
</dbReference>
<dbReference type="InterPro" id="IPR022383">
    <property type="entry name" value="Lactate/malate_DH_C"/>
</dbReference>
<feature type="active site" description="Proton acceptor" evidence="7 8">
    <location>
        <position position="179"/>
    </location>
</feature>
<accession>A0A1I1F013</accession>
<keyword evidence="7" id="KW-0963">Cytoplasm</keyword>
<evidence type="ECO:0000256" key="8">
    <source>
        <dbReference type="PIRSR" id="PIRSR000102-1"/>
    </source>
</evidence>
<keyword evidence="4 7" id="KW-0560">Oxidoreductase</keyword>
<dbReference type="PRINTS" id="PR00086">
    <property type="entry name" value="LLDHDRGNASE"/>
</dbReference>
<feature type="domain" description="Lactate/malate dehydrogenase N-terminal" evidence="10">
    <location>
        <begin position="7"/>
        <end position="145"/>
    </location>
</feature>
<dbReference type="PROSITE" id="PS00064">
    <property type="entry name" value="L_LDH"/>
    <property type="match status" value="1"/>
</dbReference>
<feature type="binding site" evidence="7">
    <location>
        <position position="104"/>
    </location>
    <ligand>
        <name>NAD(+)</name>
        <dbReference type="ChEBI" id="CHEBI:57540"/>
    </ligand>
</feature>
<dbReference type="SUPFAM" id="SSF56327">
    <property type="entry name" value="LDH C-terminal domain-like"/>
    <property type="match status" value="1"/>
</dbReference>
<evidence type="ECO:0000256" key="5">
    <source>
        <dbReference type="ARBA" id="ARBA00023027"/>
    </source>
</evidence>
<dbReference type="EMBL" id="FOKY01000022">
    <property type="protein sequence ID" value="SFB92597.1"/>
    <property type="molecule type" value="Genomic_DNA"/>
</dbReference>
<feature type="domain" description="Lactate/malate dehydrogenase C-terminal" evidence="11">
    <location>
        <begin position="148"/>
        <end position="314"/>
    </location>
</feature>
<dbReference type="GO" id="GO:0005737">
    <property type="term" value="C:cytoplasm"/>
    <property type="evidence" value="ECO:0007669"/>
    <property type="project" value="UniProtKB-SubCell"/>
</dbReference>
<feature type="binding site" evidence="7">
    <location>
        <begin position="151"/>
        <end position="154"/>
    </location>
    <ligand>
        <name>substrate</name>
    </ligand>
</feature>
<feature type="binding site" evidence="7">
    <location>
        <begin position="123"/>
        <end position="126"/>
    </location>
    <ligand>
        <name>substrate</name>
    </ligand>
</feature>
<proteinExistence type="inferred from homology"/>
<dbReference type="CDD" id="cd05291">
    <property type="entry name" value="HicDH_like"/>
    <property type="match status" value="1"/>
</dbReference>
<evidence type="ECO:0000256" key="3">
    <source>
        <dbReference type="ARBA" id="ARBA00012967"/>
    </source>
</evidence>
<dbReference type="UniPathway" id="UPA00554">
    <property type="reaction ID" value="UER00611"/>
</dbReference>
<feature type="binding site" evidence="7 9">
    <location>
        <position position="37"/>
    </location>
    <ligand>
        <name>NAD(+)</name>
        <dbReference type="ChEBI" id="CHEBI:57540"/>
    </ligand>
</feature>
<comment type="similarity">
    <text evidence="2 7">Belongs to the LDH/MDH superfamily. LDH family.</text>
</comment>
<comment type="catalytic activity">
    <reaction evidence="6 7">
        <text>(S)-lactate + NAD(+) = pyruvate + NADH + H(+)</text>
        <dbReference type="Rhea" id="RHEA:23444"/>
        <dbReference type="ChEBI" id="CHEBI:15361"/>
        <dbReference type="ChEBI" id="CHEBI:15378"/>
        <dbReference type="ChEBI" id="CHEBI:16651"/>
        <dbReference type="ChEBI" id="CHEBI:57540"/>
        <dbReference type="ChEBI" id="CHEBI:57945"/>
        <dbReference type="EC" id="1.1.1.27"/>
    </reaction>
</comment>
<keyword evidence="13" id="KW-1185">Reference proteome</keyword>
<dbReference type="EC" id="1.1.1.27" evidence="3 7"/>
<dbReference type="InterPro" id="IPR001236">
    <property type="entry name" value="Lactate/malate_DH_N"/>
</dbReference>
<dbReference type="STRING" id="34097.SAMN02745150_01345"/>
<dbReference type="Pfam" id="PF02866">
    <property type="entry name" value="Ldh_1_C"/>
    <property type="match status" value="1"/>
</dbReference>
<evidence type="ECO:0000313" key="13">
    <source>
        <dbReference type="Proteomes" id="UP000240042"/>
    </source>
</evidence>
<evidence type="ECO:0000259" key="10">
    <source>
        <dbReference type="Pfam" id="PF00056"/>
    </source>
</evidence>
<dbReference type="Proteomes" id="UP000240042">
    <property type="component" value="Unassembled WGS sequence"/>
</dbReference>
<dbReference type="OrthoDB" id="9802969at2"/>
<dbReference type="PANTHER" id="PTHR43128:SF16">
    <property type="entry name" value="L-LACTATE DEHYDROGENASE"/>
    <property type="match status" value="1"/>
</dbReference>